<keyword evidence="3" id="KW-1185">Reference proteome</keyword>
<organism evidence="2 3">
    <name type="scientific">Portunus trituberculatus</name>
    <name type="common">Swimming crab</name>
    <name type="synonym">Neptunus trituberculatus</name>
    <dbReference type="NCBI Taxonomy" id="210409"/>
    <lineage>
        <taxon>Eukaryota</taxon>
        <taxon>Metazoa</taxon>
        <taxon>Ecdysozoa</taxon>
        <taxon>Arthropoda</taxon>
        <taxon>Crustacea</taxon>
        <taxon>Multicrustacea</taxon>
        <taxon>Malacostraca</taxon>
        <taxon>Eumalacostraca</taxon>
        <taxon>Eucarida</taxon>
        <taxon>Decapoda</taxon>
        <taxon>Pleocyemata</taxon>
        <taxon>Brachyura</taxon>
        <taxon>Eubrachyura</taxon>
        <taxon>Portunoidea</taxon>
        <taxon>Portunidae</taxon>
        <taxon>Portuninae</taxon>
        <taxon>Portunus</taxon>
    </lineage>
</organism>
<evidence type="ECO:0000313" key="2">
    <source>
        <dbReference type="EMBL" id="MPC79362.1"/>
    </source>
</evidence>
<accession>A0A5B7I6J3</accession>
<proteinExistence type="predicted"/>
<dbReference type="Proteomes" id="UP000324222">
    <property type="component" value="Unassembled WGS sequence"/>
</dbReference>
<sequence>MDRITPTNTISAALEPRPTPAPVIGRPCSSWYSHALARSHARNQRRPPSHRHRSLMTVGGGDGWDASSVGDHRALGGCGGGRGGWRRGLTSSSSLCLAASVSPVVVWPLRGHEGGVISSAAYSVRSILLLILATVPPPSGGTRRRTTINICLKITPSLTKPRSLSRLNNIFTGNNDGNQIPARQRLLV</sequence>
<feature type="region of interest" description="Disordered" evidence="1">
    <location>
        <begin position="39"/>
        <end position="59"/>
    </location>
</feature>
<reference evidence="2 3" key="1">
    <citation type="submission" date="2019-05" db="EMBL/GenBank/DDBJ databases">
        <title>Another draft genome of Portunus trituberculatus and its Hox gene families provides insights of decapod evolution.</title>
        <authorList>
            <person name="Jeong J.-H."/>
            <person name="Song I."/>
            <person name="Kim S."/>
            <person name="Choi T."/>
            <person name="Kim D."/>
            <person name="Ryu S."/>
            <person name="Kim W."/>
        </authorList>
    </citation>
    <scope>NUCLEOTIDE SEQUENCE [LARGE SCALE GENOMIC DNA]</scope>
    <source>
        <tissue evidence="2">Muscle</tissue>
    </source>
</reference>
<evidence type="ECO:0000313" key="3">
    <source>
        <dbReference type="Proteomes" id="UP000324222"/>
    </source>
</evidence>
<dbReference type="AlphaFoldDB" id="A0A5B7I6J3"/>
<name>A0A5B7I6J3_PORTR</name>
<gene>
    <name evidence="2" type="ORF">E2C01_073888</name>
</gene>
<evidence type="ECO:0000256" key="1">
    <source>
        <dbReference type="SAM" id="MobiDB-lite"/>
    </source>
</evidence>
<feature type="compositionally biased region" description="Basic residues" evidence="1">
    <location>
        <begin position="39"/>
        <end position="54"/>
    </location>
</feature>
<comment type="caution">
    <text evidence="2">The sequence shown here is derived from an EMBL/GenBank/DDBJ whole genome shotgun (WGS) entry which is preliminary data.</text>
</comment>
<protein>
    <submittedName>
        <fullName evidence="2">Uncharacterized protein</fullName>
    </submittedName>
</protein>
<dbReference type="EMBL" id="VSRR010050941">
    <property type="protein sequence ID" value="MPC79362.1"/>
    <property type="molecule type" value="Genomic_DNA"/>
</dbReference>